<evidence type="ECO:0008006" key="4">
    <source>
        <dbReference type="Google" id="ProtNLM"/>
    </source>
</evidence>
<accession>A0AA37HFF6</accession>
<dbReference type="Gene3D" id="3.40.190.10">
    <property type="entry name" value="Periplasmic binding protein-like II"/>
    <property type="match status" value="2"/>
</dbReference>
<evidence type="ECO:0000313" key="2">
    <source>
        <dbReference type="EMBL" id="GJD64215.1"/>
    </source>
</evidence>
<feature type="chain" id="PRO_5041263442" description="Solute-binding protein family 3/N-terminal domain-containing protein" evidence="1">
    <location>
        <begin position="31"/>
        <end position="299"/>
    </location>
</feature>
<comment type="caution">
    <text evidence="2">The sequence shown here is derived from an EMBL/GenBank/DDBJ whole genome shotgun (WGS) entry which is preliminary data.</text>
</comment>
<name>A0AA37HFF6_9HYPH</name>
<dbReference type="RefSeq" id="WP_099905104.1">
    <property type="nucleotide sequence ID" value="NZ_BPQJ01000023.1"/>
</dbReference>
<feature type="signal peptide" evidence="1">
    <location>
        <begin position="1"/>
        <end position="30"/>
    </location>
</feature>
<protein>
    <recommendedName>
        <fullName evidence="4">Solute-binding protein family 3/N-terminal domain-containing protein</fullName>
    </recommendedName>
</protein>
<reference evidence="2" key="2">
    <citation type="submission" date="2021-08" db="EMBL/GenBank/DDBJ databases">
        <authorList>
            <person name="Tani A."/>
            <person name="Ola A."/>
            <person name="Ogura Y."/>
            <person name="Katsura K."/>
            <person name="Hayashi T."/>
        </authorList>
    </citation>
    <scope>NUCLEOTIDE SEQUENCE</scope>
    <source>
        <strain evidence="2">JCM 32048</strain>
    </source>
</reference>
<evidence type="ECO:0000313" key="3">
    <source>
        <dbReference type="Proteomes" id="UP001055286"/>
    </source>
</evidence>
<proteinExistence type="predicted"/>
<dbReference type="AlphaFoldDB" id="A0AA37HFF6"/>
<dbReference type="InterPro" id="IPR011972">
    <property type="entry name" value="CHP02285"/>
</dbReference>
<keyword evidence="3" id="KW-1185">Reference proteome</keyword>
<evidence type="ECO:0000256" key="1">
    <source>
        <dbReference type="SAM" id="SignalP"/>
    </source>
</evidence>
<reference evidence="2" key="1">
    <citation type="journal article" date="2016" name="Front. Microbiol.">
        <title>Genome Sequence of the Piezophilic, Mesophilic Sulfate-Reducing Bacterium Desulfovibrio indicus J2T.</title>
        <authorList>
            <person name="Cao J."/>
            <person name="Maignien L."/>
            <person name="Shao Z."/>
            <person name="Alain K."/>
            <person name="Jebbar M."/>
        </authorList>
    </citation>
    <scope>NUCLEOTIDE SEQUENCE</scope>
    <source>
        <strain evidence="2">JCM 32048</strain>
    </source>
</reference>
<dbReference type="Proteomes" id="UP001055286">
    <property type="component" value="Unassembled WGS sequence"/>
</dbReference>
<dbReference type="NCBIfam" id="TIGR02285">
    <property type="entry name" value="TIGR02285 family protein"/>
    <property type="match status" value="1"/>
</dbReference>
<dbReference type="SUPFAM" id="SSF53850">
    <property type="entry name" value="Periplasmic binding protein-like II"/>
    <property type="match status" value="1"/>
</dbReference>
<sequence>MVKGLGRIGLAVQMGLAVALAPASPGPARAGDTPDARQVTKQITKQITWSVYDAAPFMMTDGPDRDTGIFDRIRRLLSARLTGYSHSTLNVPFPRIVTSLKNGEEWCFVGGVRTPEREQFAVFSRPVAMFYPLRIVIHASQRTRFEALGALSLRTLLSEHRALRTSMLRNRAMAPVIDALLRQYPPGQTHSEFGEAFRMLLNDRLDYLVEFSSIAAYNARQLGQPDAFLGLPFAESPEPVFARVMCAGTPWGREVVARIDAVLAAERPSPAYRSIVEAWAAPEDLPRIRAVYDTFLAGD</sequence>
<organism evidence="2 3">
    <name type="scientific">Methylobacterium frigidaeris</name>
    <dbReference type="NCBI Taxonomy" id="2038277"/>
    <lineage>
        <taxon>Bacteria</taxon>
        <taxon>Pseudomonadati</taxon>
        <taxon>Pseudomonadota</taxon>
        <taxon>Alphaproteobacteria</taxon>
        <taxon>Hyphomicrobiales</taxon>
        <taxon>Methylobacteriaceae</taxon>
        <taxon>Methylobacterium</taxon>
    </lineage>
</organism>
<dbReference type="EMBL" id="BPQJ01000023">
    <property type="protein sequence ID" value="GJD64215.1"/>
    <property type="molecule type" value="Genomic_DNA"/>
</dbReference>
<keyword evidence="1" id="KW-0732">Signal</keyword>
<gene>
    <name evidence="2" type="ORF">MPEAHAMD_4392</name>
</gene>